<dbReference type="Proteomes" id="UP000078492">
    <property type="component" value="Unassembled WGS sequence"/>
</dbReference>
<dbReference type="PROSITE" id="PS51029">
    <property type="entry name" value="MADF"/>
    <property type="match status" value="1"/>
</dbReference>
<dbReference type="GO" id="GO:0006357">
    <property type="term" value="P:regulation of transcription by RNA polymerase II"/>
    <property type="evidence" value="ECO:0007669"/>
    <property type="project" value="TreeGrafter"/>
</dbReference>
<dbReference type="EMBL" id="KQ980614">
    <property type="protein sequence ID" value="KYN15065.1"/>
    <property type="molecule type" value="Genomic_DNA"/>
</dbReference>
<proteinExistence type="predicted"/>
<evidence type="ECO:0000313" key="2">
    <source>
        <dbReference type="EMBL" id="KYN15065.1"/>
    </source>
</evidence>
<keyword evidence="3" id="KW-1185">Reference proteome</keyword>
<dbReference type="GO" id="GO:0005667">
    <property type="term" value="C:transcription regulator complex"/>
    <property type="evidence" value="ECO:0007669"/>
    <property type="project" value="TreeGrafter"/>
</dbReference>
<sequence length="203" mass="23845">MSDHLKYCNISDSSVEINTEDYTDINIEEKKGDELLIELYRERTFLYDKSNINFKDCLMKQNAWLEISKIMTQICDMYNPSYCQKRCTTLRDQYNRGKRKIEIESKSGSGATKAIRFPFFAQLAFLDRVIQRRRSYTNYAKSQPFIVDEGSNESQSAANALSSEENENVNGQLFDKFKRFNKENIAPKMKKWKVDETKELEQS</sequence>
<dbReference type="PANTHER" id="PTHR12243">
    <property type="entry name" value="MADF DOMAIN TRANSCRIPTION FACTOR"/>
    <property type="match status" value="1"/>
</dbReference>
<name>A0A151J0N9_9HYME</name>
<dbReference type="AlphaFoldDB" id="A0A151J0N9"/>
<evidence type="ECO:0000259" key="1">
    <source>
        <dbReference type="PROSITE" id="PS51029"/>
    </source>
</evidence>
<dbReference type="SMART" id="SM00595">
    <property type="entry name" value="MADF"/>
    <property type="match status" value="1"/>
</dbReference>
<dbReference type="InterPro" id="IPR039353">
    <property type="entry name" value="TF_Adf1"/>
</dbReference>
<dbReference type="InterPro" id="IPR006578">
    <property type="entry name" value="MADF-dom"/>
</dbReference>
<evidence type="ECO:0000313" key="3">
    <source>
        <dbReference type="Proteomes" id="UP000078492"/>
    </source>
</evidence>
<organism evidence="2 3">
    <name type="scientific">Trachymyrmex cornetzi</name>
    <dbReference type="NCBI Taxonomy" id="471704"/>
    <lineage>
        <taxon>Eukaryota</taxon>
        <taxon>Metazoa</taxon>
        <taxon>Ecdysozoa</taxon>
        <taxon>Arthropoda</taxon>
        <taxon>Hexapoda</taxon>
        <taxon>Insecta</taxon>
        <taxon>Pterygota</taxon>
        <taxon>Neoptera</taxon>
        <taxon>Endopterygota</taxon>
        <taxon>Hymenoptera</taxon>
        <taxon>Apocrita</taxon>
        <taxon>Aculeata</taxon>
        <taxon>Formicoidea</taxon>
        <taxon>Formicidae</taxon>
        <taxon>Myrmicinae</taxon>
        <taxon>Trachymyrmex</taxon>
    </lineage>
</organism>
<feature type="domain" description="MADF" evidence="1">
    <location>
        <begin position="35"/>
        <end position="131"/>
    </location>
</feature>
<dbReference type="GO" id="GO:0005634">
    <property type="term" value="C:nucleus"/>
    <property type="evidence" value="ECO:0007669"/>
    <property type="project" value="TreeGrafter"/>
</dbReference>
<reference evidence="2 3" key="1">
    <citation type="submission" date="2015-09" db="EMBL/GenBank/DDBJ databases">
        <title>Trachymyrmex cornetzi WGS genome.</title>
        <authorList>
            <person name="Nygaard S."/>
            <person name="Hu H."/>
            <person name="Boomsma J."/>
            <person name="Zhang G."/>
        </authorList>
    </citation>
    <scope>NUCLEOTIDE SEQUENCE [LARGE SCALE GENOMIC DNA]</scope>
    <source>
        <strain evidence="2">Tcor2-1</strain>
        <tissue evidence="2">Whole body</tissue>
    </source>
</reference>
<accession>A0A151J0N9</accession>
<dbReference type="PANTHER" id="PTHR12243:SF67">
    <property type="entry name" value="COREPRESSOR OF PANGOLIN, ISOFORM A-RELATED"/>
    <property type="match status" value="1"/>
</dbReference>
<dbReference type="Pfam" id="PF10545">
    <property type="entry name" value="MADF_DNA_bdg"/>
    <property type="match status" value="1"/>
</dbReference>
<gene>
    <name evidence="2" type="ORF">ALC57_12728</name>
</gene>
<protein>
    <recommendedName>
        <fullName evidence="1">MADF domain-containing protein</fullName>
    </recommendedName>
</protein>